<dbReference type="Proteomes" id="UP001306510">
    <property type="component" value="Unassembled WGS sequence"/>
</dbReference>
<keyword evidence="2" id="KW-1185">Reference proteome</keyword>
<organism evidence="1 2">
    <name type="scientific">Enterobacter vonholyi</name>
    <dbReference type="NCBI Taxonomy" id="2797505"/>
    <lineage>
        <taxon>Bacteria</taxon>
        <taxon>Pseudomonadati</taxon>
        <taxon>Pseudomonadota</taxon>
        <taxon>Gammaproteobacteria</taxon>
        <taxon>Enterobacterales</taxon>
        <taxon>Enterobacteriaceae</taxon>
        <taxon>Enterobacter</taxon>
    </lineage>
</organism>
<sequence>MTWGIQTWDANGNPNNYGIKPVSVVGRIQLSEGQNSGSWSFTIPAGMKVGFVVSLDKGAISVGRRIVASGNTITLGAASSVGIGNYPASECELVVFVEKA</sequence>
<evidence type="ECO:0000313" key="1">
    <source>
        <dbReference type="EMBL" id="MEB6408508.1"/>
    </source>
</evidence>
<dbReference type="EMBL" id="JALLMC010000001">
    <property type="protein sequence ID" value="MEB6408508.1"/>
    <property type="molecule type" value="Genomic_DNA"/>
</dbReference>
<gene>
    <name evidence="1" type="ORF">MXM28_02225</name>
</gene>
<accession>A0ABU6DX27</accession>
<reference evidence="1 2" key="1">
    <citation type="submission" date="2022-04" db="EMBL/GenBank/DDBJ databases">
        <title>Whole genome surviellance of AMR bacteria from Assam, India: One Health Study.</title>
        <authorList>
            <person name="Mendem S.K."/>
            <person name="Rakshit O."/>
            <person name="Murugesan D."/>
            <person name="Shome R."/>
            <person name="Raisen C."/>
            <person name="Holmes M.A."/>
            <person name="Saikia K."/>
            <person name="Shome B.R."/>
        </authorList>
    </citation>
    <scope>NUCLEOTIDE SEQUENCE [LARGE SCALE GENOMIC DNA]</scope>
    <source>
        <strain evidence="1 2">MGG-11lp</strain>
    </source>
</reference>
<protein>
    <submittedName>
        <fullName evidence="1">Uncharacterized protein</fullName>
    </submittedName>
</protein>
<name>A0ABU6DX27_9ENTR</name>
<comment type="caution">
    <text evidence="1">The sequence shown here is derived from an EMBL/GenBank/DDBJ whole genome shotgun (WGS) entry which is preliminary data.</text>
</comment>
<proteinExistence type="predicted"/>
<evidence type="ECO:0000313" key="2">
    <source>
        <dbReference type="Proteomes" id="UP001306510"/>
    </source>
</evidence>
<dbReference type="RefSeq" id="WP_039262736.1">
    <property type="nucleotide sequence ID" value="NZ_JALLMC010000001.1"/>
</dbReference>